<dbReference type="InterPro" id="IPR027417">
    <property type="entry name" value="P-loop_NTPase"/>
</dbReference>
<reference evidence="6" key="1">
    <citation type="submission" date="2013-12" db="EMBL/GenBank/DDBJ databases">
        <title>The Genome Sequence of Aphanomyces invadans NJM9701.</title>
        <authorList>
            <consortium name="The Broad Institute Genomics Platform"/>
            <person name="Russ C."/>
            <person name="Tyler B."/>
            <person name="van West P."/>
            <person name="Dieguez-Uribeondo J."/>
            <person name="Young S.K."/>
            <person name="Zeng Q."/>
            <person name="Gargeya S."/>
            <person name="Fitzgerald M."/>
            <person name="Abouelleil A."/>
            <person name="Alvarado L."/>
            <person name="Chapman S.B."/>
            <person name="Gainer-Dewar J."/>
            <person name="Goldberg J."/>
            <person name="Griggs A."/>
            <person name="Gujja S."/>
            <person name="Hansen M."/>
            <person name="Howarth C."/>
            <person name="Imamovic A."/>
            <person name="Ireland A."/>
            <person name="Larimer J."/>
            <person name="McCowan C."/>
            <person name="Murphy C."/>
            <person name="Pearson M."/>
            <person name="Poon T.W."/>
            <person name="Priest M."/>
            <person name="Roberts A."/>
            <person name="Saif S."/>
            <person name="Shea T."/>
            <person name="Sykes S."/>
            <person name="Wortman J."/>
            <person name="Nusbaum C."/>
            <person name="Birren B."/>
        </authorList>
    </citation>
    <scope>NUCLEOTIDE SEQUENCE [LARGE SCALE GENOMIC DNA]</scope>
    <source>
        <strain evidence="6">NJM9701</strain>
    </source>
</reference>
<feature type="domain" description="TIR" evidence="5">
    <location>
        <begin position="53"/>
        <end position="191"/>
    </location>
</feature>
<dbReference type="InterPro" id="IPR056884">
    <property type="entry name" value="NPHP3-like_N"/>
</dbReference>
<dbReference type="OrthoDB" id="206617at2759"/>
<protein>
    <submittedName>
        <fullName evidence="6">Uncharacterized protein</fullName>
    </submittedName>
</protein>
<dbReference type="VEuPathDB" id="FungiDB:H310_08292"/>
<evidence type="ECO:0000259" key="5">
    <source>
        <dbReference type="PROSITE" id="PS50104"/>
    </source>
</evidence>
<dbReference type="PANTHER" id="PTHR10039">
    <property type="entry name" value="AMELOGENIN"/>
    <property type="match status" value="1"/>
</dbReference>
<feature type="domain" description="SH2" evidence="4">
    <location>
        <begin position="898"/>
        <end position="987"/>
    </location>
</feature>
<dbReference type="Pfam" id="PF00017">
    <property type="entry name" value="SH2"/>
    <property type="match status" value="1"/>
</dbReference>
<dbReference type="PROSITE" id="PS50001">
    <property type="entry name" value="SH2"/>
    <property type="match status" value="1"/>
</dbReference>
<dbReference type="Pfam" id="PF24883">
    <property type="entry name" value="NPHP3_N"/>
    <property type="match status" value="1"/>
</dbReference>
<feature type="compositionally biased region" description="Low complexity" evidence="3">
    <location>
        <begin position="263"/>
        <end position="274"/>
    </location>
</feature>
<dbReference type="RefSeq" id="XP_008872205.1">
    <property type="nucleotide sequence ID" value="XM_008873983.1"/>
</dbReference>
<dbReference type="EMBL" id="KI913968">
    <property type="protein sequence ID" value="ETV98777.1"/>
    <property type="molecule type" value="Genomic_DNA"/>
</dbReference>
<dbReference type="SUPFAM" id="SSF52200">
    <property type="entry name" value="Toll/Interleukin receptor TIR domain"/>
    <property type="match status" value="1"/>
</dbReference>
<dbReference type="Gene3D" id="3.40.50.10140">
    <property type="entry name" value="Toll/interleukin-1 receptor homology (TIR) domain"/>
    <property type="match status" value="1"/>
</dbReference>
<dbReference type="Pfam" id="PF25521">
    <property type="entry name" value="WHD_TANC1"/>
    <property type="match status" value="1"/>
</dbReference>
<accession>A0A024TZI8</accession>
<dbReference type="InterPro" id="IPR058056">
    <property type="entry name" value="WH_TANC1/2"/>
</dbReference>
<dbReference type="InterPro" id="IPR000980">
    <property type="entry name" value="SH2"/>
</dbReference>
<dbReference type="InterPro" id="IPR000157">
    <property type="entry name" value="TIR_dom"/>
</dbReference>
<proteinExistence type="predicted"/>
<dbReference type="SUPFAM" id="SSF55550">
    <property type="entry name" value="SH2 domain"/>
    <property type="match status" value="1"/>
</dbReference>
<dbReference type="CDD" id="cd00173">
    <property type="entry name" value="SH2"/>
    <property type="match status" value="1"/>
</dbReference>
<dbReference type="AlphaFoldDB" id="A0A024TZI8"/>
<evidence type="ECO:0000256" key="1">
    <source>
        <dbReference type="ARBA" id="ARBA00022737"/>
    </source>
</evidence>
<gene>
    <name evidence="6" type="ORF">H310_08292</name>
</gene>
<dbReference type="InterPro" id="IPR035897">
    <property type="entry name" value="Toll_tir_struct_dom_sf"/>
</dbReference>
<dbReference type="STRING" id="157072.A0A024TZI8"/>
<dbReference type="SMART" id="SM00252">
    <property type="entry name" value="SH2"/>
    <property type="match status" value="1"/>
</dbReference>
<dbReference type="InterPro" id="IPR036860">
    <property type="entry name" value="SH2_dom_sf"/>
</dbReference>
<evidence type="ECO:0000313" key="6">
    <source>
        <dbReference type="EMBL" id="ETV98777.1"/>
    </source>
</evidence>
<keyword evidence="1" id="KW-0677">Repeat</keyword>
<evidence type="ECO:0000259" key="4">
    <source>
        <dbReference type="PROSITE" id="PS50001"/>
    </source>
</evidence>
<organism evidence="6">
    <name type="scientific">Aphanomyces invadans</name>
    <dbReference type="NCBI Taxonomy" id="157072"/>
    <lineage>
        <taxon>Eukaryota</taxon>
        <taxon>Sar</taxon>
        <taxon>Stramenopiles</taxon>
        <taxon>Oomycota</taxon>
        <taxon>Saprolegniomycetes</taxon>
        <taxon>Saprolegniales</taxon>
        <taxon>Verrucalvaceae</taxon>
        <taxon>Aphanomyces</taxon>
    </lineage>
</organism>
<dbReference type="SUPFAM" id="SSF52540">
    <property type="entry name" value="P-loop containing nucleoside triphosphate hydrolases"/>
    <property type="match status" value="1"/>
</dbReference>
<evidence type="ECO:0000256" key="3">
    <source>
        <dbReference type="SAM" id="MobiDB-lite"/>
    </source>
</evidence>
<dbReference type="Gene3D" id="3.30.505.10">
    <property type="entry name" value="SH2 domain"/>
    <property type="match status" value="1"/>
</dbReference>
<dbReference type="Pfam" id="PF13676">
    <property type="entry name" value="TIR_2"/>
    <property type="match status" value="1"/>
</dbReference>
<dbReference type="PROSITE" id="PS50104">
    <property type="entry name" value="TIR"/>
    <property type="match status" value="1"/>
</dbReference>
<keyword evidence="2" id="KW-0727">SH2 domain</keyword>
<dbReference type="PANTHER" id="PTHR10039:SF17">
    <property type="entry name" value="FUNGAL STAND N-TERMINAL GOODBYE DOMAIN-CONTAINING PROTEIN-RELATED"/>
    <property type="match status" value="1"/>
</dbReference>
<feature type="region of interest" description="Disordered" evidence="3">
    <location>
        <begin position="255"/>
        <end position="274"/>
    </location>
</feature>
<dbReference type="GeneID" id="20085342"/>
<dbReference type="eggNOG" id="KOG0504">
    <property type="taxonomic scope" value="Eukaryota"/>
</dbReference>
<name>A0A024TZI8_9STRA</name>
<evidence type="ECO:0000256" key="2">
    <source>
        <dbReference type="PROSITE-ProRule" id="PRU00191"/>
    </source>
</evidence>
<sequence>MPRRCSKCHSERIIVLEQRQLVVCGACEHVAPVGEEAATPRLRDPTLLIYDRPVLHIFLSYGHDRYQKVALMLKDHFRSRGHSVWVDVEKLTPGCDWEAGIADALTWVKEAQENGRVLLLMTPHALRRPDGYCLNEIARASSLKLNIFPVLVAESDPPQSIAMLPYFDLQSCLPHPNETVDAAAWDSEVTTSMAAPAFQSKVLQLTGLLEACDSMRSAMVAAIGGIDNLHLFHTSPADEGGSKAKLSTYQKVLSPKRSPPLHASTSSPADSPSPVAVDVHETRYVFVFDATSAPLAIKLHEDLMAQGFNVHPHLTPSPAEPHARRDAISWAASGKMLLFLTPQSVGRPHGVCLNDVSAAMASNVGFVPLMVRPCEIPLSICRIQWLDLSDCLVVNTQNNTSTVNDVKYAVRMPQLVTALRGNLDHDGQQARLFSIFSPFSFQAEIAKFTQGFAGREWVMDQLTQWKASASQTFWVTGQIGTGKTALAAYIIQSQPEVRAFHLVSKDDEQTQNPRRCILSLAYQLTTQLPAYAAFLQQGEPLEEIVAVSSVTELVTTLLVVPLNAIAQPTTVPLVILLDGLDAFQDAAALDNCFVSSLVALVRKLPSWVRMIWTSREDPSVMRKLQGLVPQVALDKCVDQSSADMLKYLQAALVPFVRPDEGAVVPLETLHAIVARSEGLFLYASHIVHALHQKRLTLDKLESFPVGMGGYLRQFFEDQFSAHHYETSIRPLLEVLCAALEPMPMAMLHDVMKWDTYSHRDCLGAFKSLLYVSESDDIKPFHTSVFEWLQDANAAGRFFVRVEHGHERIGLWAWAHYDSVLRATTDISNINLELEPRQATSELVDQLQAPLYIIRHALNHLHLAKTDASIDCMRKFSSDEKFQLARRLVRLRESGLESFFHGDIDRGMAHALLTDNGTPGAFLIRYSAKHKLYCASFVDKVVDGLPQIKHNIIYHLDSGAYCAVQPNEVQKSTPVYPDLVSFVEAYQRKGILTTPLPHAKGATDAIST</sequence>
<dbReference type="Gene3D" id="3.40.50.300">
    <property type="entry name" value="P-loop containing nucleotide triphosphate hydrolases"/>
    <property type="match status" value="1"/>
</dbReference>
<dbReference type="GO" id="GO:0007165">
    <property type="term" value="P:signal transduction"/>
    <property type="evidence" value="ECO:0007669"/>
    <property type="project" value="InterPro"/>
</dbReference>